<reference evidence="4" key="2">
    <citation type="submission" date="2017-09" db="EMBL/GenBank/DDBJ databases">
        <title>FDA dAtabase for Regulatory Grade micrObial Sequences (FDA-ARGOS): Supporting development and validation of Infectious Disease Dx tests.</title>
        <authorList>
            <person name="Minogue T."/>
            <person name="Wolcott M."/>
            <person name="Wasieloski L."/>
            <person name="Aguilar W."/>
            <person name="Moore D."/>
            <person name="Tallon L."/>
            <person name="Sadzewicz L."/>
            <person name="Ott S."/>
            <person name="Zhao X."/>
            <person name="Nagaraj S."/>
            <person name="Vavikolanu K."/>
            <person name="Aluvathingal J."/>
            <person name="Nadendla S."/>
            <person name="Sichtig H."/>
        </authorList>
    </citation>
    <scope>NUCLEOTIDE SEQUENCE [LARGE SCALE GENOMIC DNA]</scope>
    <source>
        <strain evidence="4">FDAARGOS_404</strain>
    </source>
</reference>
<comment type="caution">
    <text evidence="3">The sequence shown here is derived from an EMBL/GenBank/DDBJ whole genome shotgun (WGS) entry which is preliminary data.</text>
</comment>
<sequence length="116" mass="13433">MASLLFCIVTYVLLSAWLHLVHAINEKVESTLPSSLLIRVLIIIAVISLTIHKKSGILKYLIVISFGLIFLFIDIIIAFHLFLNTHPDIYDFVFYYESFLLIYFCGLPFCLYIRMV</sequence>
<organism evidence="3 4">
    <name type="scientific">Leclercia adecarboxylata</name>
    <dbReference type="NCBI Taxonomy" id="83655"/>
    <lineage>
        <taxon>Bacteria</taxon>
        <taxon>Pseudomonadati</taxon>
        <taxon>Pseudomonadota</taxon>
        <taxon>Gammaproteobacteria</taxon>
        <taxon>Enterobacterales</taxon>
        <taxon>Enterobacteriaceae</taxon>
        <taxon>Leclercia</taxon>
    </lineage>
</organism>
<keyword evidence="1" id="KW-0472">Membrane</keyword>
<dbReference type="EMBL" id="PDLK01000002">
    <property type="protein sequence ID" value="PHH04722.1"/>
    <property type="molecule type" value="Genomic_DNA"/>
</dbReference>
<name>A0A855ET54_9ENTR</name>
<accession>A0A855ET54</accession>
<dbReference type="AlphaFoldDB" id="A0A855ET54"/>
<feature type="transmembrane region" description="Helical" evidence="1">
    <location>
        <begin position="94"/>
        <end position="113"/>
    </location>
</feature>
<evidence type="ECO:0000313" key="4">
    <source>
        <dbReference type="Proteomes" id="UP000222768"/>
    </source>
</evidence>
<feature type="transmembrane region" description="Helical" evidence="1">
    <location>
        <begin position="58"/>
        <end position="82"/>
    </location>
</feature>
<proteinExistence type="predicted"/>
<protein>
    <submittedName>
        <fullName evidence="3">Transporter</fullName>
    </submittedName>
</protein>
<reference evidence="3" key="1">
    <citation type="submission" date="2017-09" db="EMBL/GenBank/DDBJ databases">
        <title>FDA dAtabase for Regulatory Grade micrObial Sequences (FDA-ARGOS): Supporting development and validation of Infectious Disease Dx tests.</title>
        <authorList>
            <person name="Minogue T."/>
            <person name="Wolcott M."/>
            <person name="Wasieloski L."/>
            <person name="Aguilar W."/>
            <person name="Moore D."/>
            <person name="Tallon L.J."/>
            <person name="Sadzewicz L."/>
            <person name="Ott S."/>
            <person name="Zhao X."/>
            <person name="Nagaraj S."/>
            <person name="Vavikolanu K."/>
            <person name="Aluvathingal J."/>
            <person name="Nadendla S."/>
            <person name="Sichtig H."/>
        </authorList>
    </citation>
    <scope>NUCLEOTIDE SEQUENCE</scope>
    <source>
        <strain evidence="3">FDAARGOS_404</strain>
    </source>
</reference>
<evidence type="ECO:0000313" key="2">
    <source>
        <dbReference type="EMBL" id="PHH04722.1"/>
    </source>
</evidence>
<dbReference type="Proteomes" id="UP000222768">
    <property type="component" value="Unassembled WGS sequence"/>
</dbReference>
<evidence type="ECO:0000256" key="1">
    <source>
        <dbReference type="SAM" id="Phobius"/>
    </source>
</evidence>
<dbReference type="EMBL" id="PDLK01000001">
    <property type="protein sequence ID" value="PHH07205.1"/>
    <property type="molecule type" value="Genomic_DNA"/>
</dbReference>
<feature type="transmembrane region" description="Helical" evidence="1">
    <location>
        <begin position="33"/>
        <end position="51"/>
    </location>
</feature>
<evidence type="ECO:0000313" key="3">
    <source>
        <dbReference type="EMBL" id="PHH07205.1"/>
    </source>
</evidence>
<gene>
    <name evidence="3" type="ORF">CRX53_00200</name>
    <name evidence="2" type="ORF">CRX53_12420</name>
</gene>
<keyword evidence="1" id="KW-0812">Transmembrane</keyword>
<keyword evidence="1" id="KW-1133">Transmembrane helix</keyword>